<protein>
    <recommendedName>
        <fullName evidence="3">Phage protein</fullName>
    </recommendedName>
</protein>
<dbReference type="RefSeq" id="WP_097879842.1">
    <property type="nucleotide sequence ID" value="NZ_NUPM01000005.1"/>
</dbReference>
<gene>
    <name evidence="1" type="ORF">COE48_05185</name>
</gene>
<reference evidence="1 2" key="1">
    <citation type="submission" date="2017-09" db="EMBL/GenBank/DDBJ databases">
        <title>Large-scale bioinformatics analysis of Bacillus genomes uncovers conserved roles of natural products in bacterial physiology.</title>
        <authorList>
            <consortium name="Agbiome Team Llc"/>
            <person name="Bleich R.M."/>
            <person name="Grubbs K.J."/>
            <person name="Santa Maria K.C."/>
            <person name="Allen S.E."/>
            <person name="Farag S."/>
            <person name="Shank E.A."/>
            <person name="Bowers A."/>
        </authorList>
    </citation>
    <scope>NUCLEOTIDE SEQUENCE [LARGE SCALE GENOMIC DNA]</scope>
    <source>
        <strain evidence="1 2">AFS030179</strain>
    </source>
</reference>
<evidence type="ECO:0000313" key="2">
    <source>
        <dbReference type="Proteomes" id="UP000223445"/>
    </source>
</evidence>
<dbReference type="Proteomes" id="UP000223445">
    <property type="component" value="Unassembled WGS sequence"/>
</dbReference>
<proteinExistence type="predicted"/>
<sequence>MMMKPEQADKLLYLYDNETDSEFNNYFKEVQNETGLTDERMHQLLYFRAKLNDVFKEEDETI</sequence>
<comment type="caution">
    <text evidence="1">The sequence shown here is derived from an EMBL/GenBank/DDBJ whole genome shotgun (WGS) entry which is preliminary data.</text>
</comment>
<dbReference type="AlphaFoldDB" id="A0AB36VGU1"/>
<dbReference type="EMBL" id="NUPM01000005">
    <property type="protein sequence ID" value="PGZ04979.1"/>
    <property type="molecule type" value="Genomic_DNA"/>
</dbReference>
<accession>A0AB36VGU1</accession>
<name>A0AB36VGU1_BACTU</name>
<evidence type="ECO:0000313" key="1">
    <source>
        <dbReference type="EMBL" id="PGZ04979.1"/>
    </source>
</evidence>
<evidence type="ECO:0008006" key="3">
    <source>
        <dbReference type="Google" id="ProtNLM"/>
    </source>
</evidence>
<organism evidence="1 2">
    <name type="scientific">Bacillus thuringiensis</name>
    <dbReference type="NCBI Taxonomy" id="1428"/>
    <lineage>
        <taxon>Bacteria</taxon>
        <taxon>Bacillati</taxon>
        <taxon>Bacillota</taxon>
        <taxon>Bacilli</taxon>
        <taxon>Bacillales</taxon>
        <taxon>Bacillaceae</taxon>
        <taxon>Bacillus</taxon>
        <taxon>Bacillus cereus group</taxon>
    </lineage>
</organism>